<keyword evidence="4" id="KW-1185">Reference proteome</keyword>
<dbReference type="CDD" id="cd10923">
    <property type="entry name" value="CE4_COG5298"/>
    <property type="match status" value="1"/>
</dbReference>
<feature type="signal peptide" evidence="2">
    <location>
        <begin position="1"/>
        <end position="26"/>
    </location>
</feature>
<dbReference type="EMBL" id="JBHUGI010000032">
    <property type="protein sequence ID" value="MFD1928825.1"/>
    <property type="molecule type" value="Genomic_DNA"/>
</dbReference>
<comment type="caution">
    <text evidence="3">The sequence shown here is derived from an EMBL/GenBank/DDBJ whole genome shotgun (WGS) entry which is preliminary data.</text>
</comment>
<evidence type="ECO:0000313" key="3">
    <source>
        <dbReference type="EMBL" id="MFD1928825.1"/>
    </source>
</evidence>
<feature type="chain" id="PRO_5045890520" evidence="2">
    <location>
        <begin position="27"/>
        <end position="574"/>
    </location>
</feature>
<evidence type="ECO:0000256" key="1">
    <source>
        <dbReference type="SAM" id="Phobius"/>
    </source>
</evidence>
<accession>A0ABW4SIZ8</accession>
<dbReference type="RefSeq" id="WP_381538456.1">
    <property type="nucleotide sequence ID" value="NZ_JBHUGI010000032.1"/>
</dbReference>
<sequence>MRELAMYYKIVALTGILILSSWAALADTSKAAEEKPDILFIYTSERERVDENIQMLDMTFSAFAENQHVVSAEDFTTDLLHGKKVVVFVGDFEMKLPSLLIQEMDRYKGKFVVIGYNGNQFKAFNEWQFQEEVQIRTLNNKSLAVPMSLVDVTPPEGSELIEEGSSLTTQHPYIVKKGRLTYIASSAFDRDQKYVLSKRMYQIMDVEEPTVHPAYIRLEDISPVSDYKLVKKTGDYLADRGIPFYLAVIPVYVNNENGEKIHMKSNRKLVAVLQYLQSRGGIIIGHGYTHSYRYEETGEGFEFWDDQLNQKISTERTDKLPKPLRKRESFRSDQEYRVFTNEIDAIEKGYIETKHKKAIEELTDSGLYPLAFEAPHYTMSSNGYKVTSNYFTSIFGQVQLSDEDWEIMDAPLFVSKPSILSGMTLYPETIGYANPEIEDPLEVTKIAVKELKEVPGSMVGGFYHPYLGLEHLQEMLDLIHSVGNIEWLDLSTEEQLVQTNQVVLHQQANGELLVESKRNNWNRFLENVIDKPFDAILWGLSVIVFVFIIAFFIYIVNLRAALKKRLFRERDFSG</sequence>
<dbReference type="Proteomes" id="UP001597218">
    <property type="component" value="Unassembled WGS sequence"/>
</dbReference>
<keyword evidence="1" id="KW-1133">Transmembrane helix</keyword>
<organism evidence="3 4">
    <name type="scientific">Sporosarcina siberiensis</name>
    <dbReference type="NCBI Taxonomy" id="1365606"/>
    <lineage>
        <taxon>Bacteria</taxon>
        <taxon>Bacillati</taxon>
        <taxon>Bacillota</taxon>
        <taxon>Bacilli</taxon>
        <taxon>Bacillales</taxon>
        <taxon>Caryophanaceae</taxon>
        <taxon>Sporosarcina</taxon>
    </lineage>
</organism>
<keyword evidence="1" id="KW-0812">Transmembrane</keyword>
<name>A0ABW4SIZ8_9BACL</name>
<evidence type="ECO:0000256" key="2">
    <source>
        <dbReference type="SAM" id="SignalP"/>
    </source>
</evidence>
<protein>
    <submittedName>
        <fullName evidence="3">DUF2334 domain-containing protein</fullName>
    </submittedName>
</protein>
<evidence type="ECO:0000313" key="4">
    <source>
        <dbReference type="Proteomes" id="UP001597218"/>
    </source>
</evidence>
<gene>
    <name evidence="3" type="ORF">ACFSFY_12355</name>
</gene>
<keyword evidence="2" id="KW-0732">Signal</keyword>
<dbReference type="InterPro" id="IPR018763">
    <property type="entry name" value="DUF2334"/>
</dbReference>
<reference evidence="4" key="1">
    <citation type="journal article" date="2019" name="Int. J. Syst. Evol. Microbiol.">
        <title>The Global Catalogue of Microorganisms (GCM) 10K type strain sequencing project: providing services to taxonomists for standard genome sequencing and annotation.</title>
        <authorList>
            <consortium name="The Broad Institute Genomics Platform"/>
            <consortium name="The Broad Institute Genome Sequencing Center for Infectious Disease"/>
            <person name="Wu L."/>
            <person name="Ma J."/>
        </authorList>
    </citation>
    <scope>NUCLEOTIDE SEQUENCE [LARGE SCALE GENOMIC DNA]</scope>
    <source>
        <strain evidence="4">CGMCC 4.7177</strain>
    </source>
</reference>
<feature type="transmembrane region" description="Helical" evidence="1">
    <location>
        <begin position="535"/>
        <end position="556"/>
    </location>
</feature>
<dbReference type="Pfam" id="PF10096">
    <property type="entry name" value="DUF2334"/>
    <property type="match status" value="1"/>
</dbReference>
<keyword evidence="1" id="KW-0472">Membrane</keyword>
<proteinExistence type="predicted"/>